<dbReference type="EMBL" id="HACG01016666">
    <property type="protein sequence ID" value="CEK63531.1"/>
    <property type="molecule type" value="Transcribed_RNA"/>
</dbReference>
<reference evidence="2" key="1">
    <citation type="submission" date="2014-12" db="EMBL/GenBank/DDBJ databases">
        <title>Insight into the proteome of Arion vulgaris.</title>
        <authorList>
            <person name="Aradska J."/>
            <person name="Bulat T."/>
            <person name="Smidak R."/>
            <person name="Sarate P."/>
            <person name="Gangsoo J."/>
            <person name="Sialana F."/>
            <person name="Bilban M."/>
            <person name="Lubec G."/>
        </authorList>
    </citation>
    <scope>NUCLEOTIDE SEQUENCE</scope>
    <source>
        <tissue evidence="2">Skin</tissue>
    </source>
</reference>
<proteinExistence type="predicted"/>
<accession>A0A0B6Z6K6</accession>
<evidence type="ECO:0000256" key="1">
    <source>
        <dbReference type="SAM" id="MobiDB-lite"/>
    </source>
</evidence>
<protein>
    <submittedName>
        <fullName evidence="2">Uncharacterized protein</fullName>
    </submittedName>
</protein>
<gene>
    <name evidence="2" type="primary">ORF48620</name>
</gene>
<sequence length="71" mass="7821">DKSRDKLMLIVQKERPFADSVSIPPAVVANDLDKGDPNVYRPNQHSEDDLYSKDATSTLQHAVPPGAYPNS</sequence>
<organism evidence="2">
    <name type="scientific">Arion vulgaris</name>
    <dbReference type="NCBI Taxonomy" id="1028688"/>
    <lineage>
        <taxon>Eukaryota</taxon>
        <taxon>Metazoa</taxon>
        <taxon>Spiralia</taxon>
        <taxon>Lophotrochozoa</taxon>
        <taxon>Mollusca</taxon>
        <taxon>Gastropoda</taxon>
        <taxon>Heterobranchia</taxon>
        <taxon>Euthyneura</taxon>
        <taxon>Panpulmonata</taxon>
        <taxon>Eupulmonata</taxon>
        <taxon>Stylommatophora</taxon>
        <taxon>Helicina</taxon>
        <taxon>Arionoidea</taxon>
        <taxon>Arionidae</taxon>
        <taxon>Arion</taxon>
    </lineage>
</organism>
<name>A0A0B6Z6K6_9EUPU</name>
<dbReference type="AlphaFoldDB" id="A0A0B6Z6K6"/>
<feature type="region of interest" description="Disordered" evidence="1">
    <location>
        <begin position="28"/>
        <end position="50"/>
    </location>
</feature>
<feature type="non-terminal residue" evidence="2">
    <location>
        <position position="71"/>
    </location>
</feature>
<evidence type="ECO:0000313" key="2">
    <source>
        <dbReference type="EMBL" id="CEK63531.1"/>
    </source>
</evidence>
<feature type="non-terminal residue" evidence="2">
    <location>
        <position position="1"/>
    </location>
</feature>